<keyword evidence="11" id="KW-0408">Iron</keyword>
<dbReference type="RefSeq" id="WP_369985918.1">
    <property type="nucleotide sequence ID" value="NZ_BAABWH010000001.1"/>
</dbReference>
<evidence type="ECO:0000259" key="16">
    <source>
        <dbReference type="PROSITE" id="PS50855"/>
    </source>
</evidence>
<keyword evidence="4" id="KW-1003">Cell membrane</keyword>
<evidence type="ECO:0000256" key="8">
    <source>
        <dbReference type="ARBA" id="ARBA00022723"/>
    </source>
</evidence>
<evidence type="ECO:0000313" key="17">
    <source>
        <dbReference type="EMBL" id="GAA6143926.1"/>
    </source>
</evidence>
<evidence type="ECO:0000256" key="9">
    <source>
        <dbReference type="ARBA" id="ARBA00022982"/>
    </source>
</evidence>
<accession>A0ABP9ZUX5</accession>
<evidence type="ECO:0000256" key="10">
    <source>
        <dbReference type="ARBA" id="ARBA00022989"/>
    </source>
</evidence>
<dbReference type="Pfam" id="PF00115">
    <property type="entry name" value="COX1"/>
    <property type="match status" value="1"/>
</dbReference>
<evidence type="ECO:0000256" key="4">
    <source>
        <dbReference type="ARBA" id="ARBA00022475"/>
    </source>
</evidence>
<evidence type="ECO:0000256" key="6">
    <source>
        <dbReference type="ARBA" id="ARBA00022660"/>
    </source>
</evidence>
<reference evidence="17 18" key="1">
    <citation type="submission" date="2024-04" db="EMBL/GenBank/DDBJ databases">
        <title>Draft genome sequence of Thalassolituus maritimus NBRC 116585.</title>
        <authorList>
            <person name="Miyakawa T."/>
            <person name="Kusuya Y."/>
            <person name="Miura T."/>
        </authorList>
    </citation>
    <scope>NUCLEOTIDE SEQUENCE [LARGE SCALE GENOMIC DNA]</scope>
    <source>
        <strain evidence="17 18">5NW40-0001</strain>
    </source>
</reference>
<dbReference type="InterPro" id="IPR023616">
    <property type="entry name" value="Cyt_c_oxase-like_su1_dom"/>
</dbReference>
<proteinExistence type="inferred from homology"/>
<feature type="domain" description="Cytochrome oxidase subunit I profile" evidence="16">
    <location>
        <begin position="52"/>
        <end position="576"/>
    </location>
</feature>
<keyword evidence="7 14" id="KW-0812">Transmembrane</keyword>
<evidence type="ECO:0000256" key="3">
    <source>
        <dbReference type="ARBA" id="ARBA00022448"/>
    </source>
</evidence>
<feature type="transmembrane region" description="Helical" evidence="15">
    <location>
        <begin position="512"/>
        <end position="536"/>
    </location>
</feature>
<keyword evidence="13 15" id="KW-0472">Membrane</keyword>
<comment type="subcellular location">
    <subcellularLocation>
        <location evidence="1">Cell membrane</location>
        <topology evidence="1">Multi-pass membrane protein</topology>
    </subcellularLocation>
</comment>
<evidence type="ECO:0000256" key="13">
    <source>
        <dbReference type="ARBA" id="ARBA00023136"/>
    </source>
</evidence>
<dbReference type="PANTHER" id="PTHR10422:SF35">
    <property type="entry name" value="CYTOCHROME BO(3) UBIQUINOL OXIDASE SUBUNIT 1"/>
    <property type="match status" value="1"/>
</dbReference>
<feature type="transmembrane region" description="Helical" evidence="15">
    <location>
        <begin position="118"/>
        <end position="141"/>
    </location>
</feature>
<evidence type="ECO:0000256" key="14">
    <source>
        <dbReference type="RuleBase" id="RU000370"/>
    </source>
</evidence>
<feature type="transmembrane region" description="Helical" evidence="15">
    <location>
        <begin position="290"/>
        <end position="313"/>
    </location>
</feature>
<evidence type="ECO:0000256" key="12">
    <source>
        <dbReference type="ARBA" id="ARBA00023008"/>
    </source>
</evidence>
<feature type="transmembrane region" description="Helical" evidence="15">
    <location>
        <begin position="359"/>
        <end position="383"/>
    </location>
</feature>
<feature type="transmembrane region" description="Helical" evidence="15">
    <location>
        <begin position="467"/>
        <end position="488"/>
    </location>
</feature>
<dbReference type="Proteomes" id="UP001481413">
    <property type="component" value="Unassembled WGS sequence"/>
</dbReference>
<feature type="transmembrane region" description="Helical" evidence="15">
    <location>
        <begin position="605"/>
        <end position="621"/>
    </location>
</feature>
<keyword evidence="10 15" id="KW-1133">Transmembrane helix</keyword>
<comment type="similarity">
    <text evidence="2 14">Belongs to the heme-copper respiratory oxidase family.</text>
</comment>
<evidence type="ECO:0000256" key="2">
    <source>
        <dbReference type="ARBA" id="ARBA00009578"/>
    </source>
</evidence>
<dbReference type="Gene3D" id="1.20.210.10">
    <property type="entry name" value="Cytochrome c oxidase-like, subunit I domain"/>
    <property type="match status" value="1"/>
</dbReference>
<dbReference type="CDD" id="cd01662">
    <property type="entry name" value="Ubiquinol_Oxidase_I"/>
    <property type="match status" value="1"/>
</dbReference>
<feature type="transmembrane region" description="Helical" evidence="15">
    <location>
        <begin position="627"/>
        <end position="645"/>
    </location>
</feature>
<dbReference type="EMBL" id="BAABWH010000001">
    <property type="protein sequence ID" value="GAA6143926.1"/>
    <property type="molecule type" value="Genomic_DNA"/>
</dbReference>
<feature type="transmembrane region" description="Helical" evidence="15">
    <location>
        <begin position="438"/>
        <end position="455"/>
    </location>
</feature>
<name>A0ABP9ZUX5_9GAMM</name>
<keyword evidence="3 14" id="KW-0813">Transport</keyword>
<feature type="transmembrane region" description="Helical" evidence="15">
    <location>
        <begin position="161"/>
        <end position="185"/>
    </location>
</feature>
<keyword evidence="5 14" id="KW-0349">Heme</keyword>
<evidence type="ECO:0000256" key="11">
    <source>
        <dbReference type="ARBA" id="ARBA00023004"/>
    </source>
</evidence>
<dbReference type="PANTHER" id="PTHR10422">
    <property type="entry name" value="CYTOCHROME C OXIDASE SUBUNIT 1"/>
    <property type="match status" value="1"/>
</dbReference>
<comment type="caution">
    <text evidence="17">The sequence shown here is derived from an EMBL/GenBank/DDBJ whole genome shotgun (WGS) entry which is preliminary data.</text>
</comment>
<dbReference type="InterPro" id="IPR036927">
    <property type="entry name" value="Cyt_c_oxase-like_su1_sf"/>
</dbReference>
<protein>
    <submittedName>
        <fullName evidence="17">Cytochrome o ubiquinol oxidase subunit I</fullName>
    </submittedName>
</protein>
<keyword evidence="18" id="KW-1185">Reference proteome</keyword>
<evidence type="ECO:0000256" key="15">
    <source>
        <dbReference type="SAM" id="Phobius"/>
    </source>
</evidence>
<feature type="transmembrane region" description="Helical" evidence="15">
    <location>
        <begin position="29"/>
        <end position="50"/>
    </location>
</feature>
<evidence type="ECO:0000256" key="7">
    <source>
        <dbReference type="ARBA" id="ARBA00022692"/>
    </source>
</evidence>
<evidence type="ECO:0000256" key="5">
    <source>
        <dbReference type="ARBA" id="ARBA00022617"/>
    </source>
</evidence>
<dbReference type="SUPFAM" id="SSF81442">
    <property type="entry name" value="Cytochrome c oxidase subunit I-like"/>
    <property type="match status" value="1"/>
</dbReference>
<feature type="transmembrane region" description="Helical" evidence="15">
    <location>
        <begin position="248"/>
        <end position="270"/>
    </location>
</feature>
<gene>
    <name evidence="17" type="primary">cyoB</name>
    <name evidence="17" type="ORF">NBRC116585_00430</name>
</gene>
<sequence>MAVQTDLIKDPHILTGKLHWGVIPYTDPVVLPVMIAAVLGGLALFALITYKGWWGYLWKEWITSVDHKKIGIMYVIVALVMLFRGFSDAVLMRTNQALSVADEFGGGYLPPEHYDQIFTAHGVIMIFFVATPLMVGIMNVVMPLQIGARDVAFPVLNSLSFWLFFVGAMLVNISLFVGEFAATGWLAYTPLSGIDYSPGVGVDYWIWALQISGIGTTLTALNFVATILKMRAPGMDLMKMPVFTWTTFIANLIALVIFPILTVAIGMLTLDRYFDFNFFTNDNGGNQMMWVNLIWAWGHPEVYFLILPAFGMITEVVATFSRKRLFGYVSLVWATAVIGILSFLVWLHHFFTMGSGASVNAFFGIMTMIIGIPTGVKLYNWIFTMYKGRVELTASMWWVIAMLITFTIGGMTGVMLAIPANDFVLHNSMFVPAHFHNVIIGGAVYGYFAGMTYWFPKATGFKLNETLGKASCAFWFFGYFFAWIPMYFTGFDGMTRRLQYVDNTEWITNMNISLFGVALIAIGIGLNLLCIAWSIYKRNDPEYRDETGDPWDAPTLEWYTSSPPQFYNFGHIPHVDDLEPLRQMKKDGVAYQRPEKYERIHMPKNSWMGPVIGLLTLPMGFGLVWHIWWMVGVSFLAIIAAWFRFSFERDKDYYVEVEEVEKIEGEFLAANQGRSFTNGFDH</sequence>
<keyword evidence="12" id="KW-0186">Copper</keyword>
<evidence type="ECO:0000256" key="1">
    <source>
        <dbReference type="ARBA" id="ARBA00004651"/>
    </source>
</evidence>
<dbReference type="InterPro" id="IPR023615">
    <property type="entry name" value="Cyt_c_Oxase_su1_BS"/>
</dbReference>
<keyword evidence="6 14" id="KW-0679">Respiratory chain</keyword>
<feature type="transmembrane region" description="Helical" evidence="15">
    <location>
        <begin position="205"/>
        <end position="228"/>
    </location>
</feature>
<feature type="transmembrane region" description="Helical" evidence="15">
    <location>
        <begin position="395"/>
        <end position="418"/>
    </location>
</feature>
<dbReference type="PROSITE" id="PS00077">
    <property type="entry name" value="COX1_CUB"/>
    <property type="match status" value="1"/>
</dbReference>
<keyword evidence="9 14" id="KW-0249">Electron transport</keyword>
<feature type="transmembrane region" description="Helical" evidence="15">
    <location>
        <begin position="325"/>
        <end position="347"/>
    </location>
</feature>
<dbReference type="PRINTS" id="PR01165">
    <property type="entry name" value="CYCOXIDASEI"/>
</dbReference>
<organism evidence="17 18">
    <name type="scientific">Thalassolituus maritimus</name>
    <dbReference type="NCBI Taxonomy" id="484498"/>
    <lineage>
        <taxon>Bacteria</taxon>
        <taxon>Pseudomonadati</taxon>
        <taxon>Pseudomonadota</taxon>
        <taxon>Gammaproteobacteria</taxon>
        <taxon>Oceanospirillales</taxon>
        <taxon>Oceanospirillaceae</taxon>
        <taxon>Thalassolituus</taxon>
    </lineage>
</organism>
<feature type="transmembrane region" description="Helical" evidence="15">
    <location>
        <begin position="70"/>
        <end position="87"/>
    </location>
</feature>
<evidence type="ECO:0000313" key="18">
    <source>
        <dbReference type="Proteomes" id="UP001481413"/>
    </source>
</evidence>
<dbReference type="PROSITE" id="PS50855">
    <property type="entry name" value="COX1"/>
    <property type="match status" value="1"/>
</dbReference>
<keyword evidence="8" id="KW-0479">Metal-binding</keyword>
<dbReference type="InterPro" id="IPR000883">
    <property type="entry name" value="Cyt_C_Oxase_1"/>
</dbReference>